<evidence type="ECO:0000256" key="8">
    <source>
        <dbReference type="ARBA" id="ARBA00022842"/>
    </source>
</evidence>
<dbReference type="PROSITE" id="PS00792">
    <property type="entry name" value="DHPS_1"/>
    <property type="match status" value="1"/>
</dbReference>
<dbReference type="CDD" id="cd00739">
    <property type="entry name" value="DHPS"/>
    <property type="match status" value="1"/>
</dbReference>
<organism evidence="12 13">
    <name type="scientific">Schaalia hyovaginalis</name>
    <dbReference type="NCBI Taxonomy" id="29316"/>
    <lineage>
        <taxon>Bacteria</taxon>
        <taxon>Bacillati</taxon>
        <taxon>Actinomycetota</taxon>
        <taxon>Actinomycetes</taxon>
        <taxon>Actinomycetales</taxon>
        <taxon>Actinomycetaceae</taxon>
        <taxon>Schaalia</taxon>
    </lineage>
</organism>
<comment type="similarity">
    <text evidence="4 10">Belongs to the DHPS family.</text>
</comment>
<dbReference type="Gene3D" id="3.20.20.20">
    <property type="entry name" value="Dihydropteroate synthase-like"/>
    <property type="match status" value="1"/>
</dbReference>
<dbReference type="SUPFAM" id="SSF51717">
    <property type="entry name" value="Dihydropteroate synthetase-like"/>
    <property type="match status" value="1"/>
</dbReference>
<accession>A0A923IYU3</accession>
<comment type="catalytic activity">
    <reaction evidence="1">
        <text>(7,8-dihydropterin-6-yl)methyl diphosphate + 4-aminobenzoate = 7,8-dihydropteroate + diphosphate</text>
        <dbReference type="Rhea" id="RHEA:19949"/>
        <dbReference type="ChEBI" id="CHEBI:17836"/>
        <dbReference type="ChEBI" id="CHEBI:17839"/>
        <dbReference type="ChEBI" id="CHEBI:33019"/>
        <dbReference type="ChEBI" id="CHEBI:72950"/>
        <dbReference type="EC" id="2.5.1.15"/>
    </reaction>
</comment>
<evidence type="ECO:0000256" key="5">
    <source>
        <dbReference type="ARBA" id="ARBA00012458"/>
    </source>
</evidence>
<comment type="cofactor">
    <cofactor evidence="2 10">
        <name>Mg(2+)</name>
        <dbReference type="ChEBI" id="CHEBI:18420"/>
    </cofactor>
</comment>
<evidence type="ECO:0000256" key="3">
    <source>
        <dbReference type="ARBA" id="ARBA00004763"/>
    </source>
</evidence>
<gene>
    <name evidence="12" type="ORF">HD592_000574</name>
</gene>
<dbReference type="GO" id="GO:0046872">
    <property type="term" value="F:metal ion binding"/>
    <property type="evidence" value="ECO:0007669"/>
    <property type="project" value="UniProtKB-KW"/>
</dbReference>
<dbReference type="Pfam" id="PF00809">
    <property type="entry name" value="Pterin_bind"/>
    <property type="match status" value="1"/>
</dbReference>
<keyword evidence="13" id="KW-1185">Reference proteome</keyword>
<evidence type="ECO:0000256" key="1">
    <source>
        <dbReference type="ARBA" id="ARBA00000012"/>
    </source>
</evidence>
<comment type="pathway">
    <text evidence="3 10">Cofactor biosynthesis; tetrahydrofolate biosynthesis; 7,8-dihydrofolate from 2-amino-4-hydroxy-6-hydroxymethyl-7,8-dihydropteridine diphosphate and 4-aminobenzoate: step 1/2.</text>
</comment>
<dbReference type="InterPro" id="IPR011005">
    <property type="entry name" value="Dihydropteroate_synth-like_sf"/>
</dbReference>
<dbReference type="EMBL" id="JACHMK010000001">
    <property type="protein sequence ID" value="MBB6334009.1"/>
    <property type="molecule type" value="Genomic_DNA"/>
</dbReference>
<comment type="function">
    <text evidence="10">Catalyzes the condensation of para-aminobenzoate (pABA) with 6-hydroxymethyl-7,8-dihydropterin diphosphate (DHPt-PP) to form 7,8-dihydropteroate (H2Pte), the immediate precursor of folate derivatives.</text>
</comment>
<comment type="caution">
    <text evidence="12">The sequence shown here is derived from an EMBL/GenBank/DDBJ whole genome shotgun (WGS) entry which is preliminary data.</text>
</comment>
<evidence type="ECO:0000256" key="4">
    <source>
        <dbReference type="ARBA" id="ARBA00009503"/>
    </source>
</evidence>
<evidence type="ECO:0000313" key="12">
    <source>
        <dbReference type="EMBL" id="MBB6334009.1"/>
    </source>
</evidence>
<dbReference type="GO" id="GO:0005829">
    <property type="term" value="C:cytosol"/>
    <property type="evidence" value="ECO:0007669"/>
    <property type="project" value="TreeGrafter"/>
</dbReference>
<keyword evidence="9 10" id="KW-0289">Folate biosynthesis</keyword>
<evidence type="ECO:0000256" key="10">
    <source>
        <dbReference type="RuleBase" id="RU361205"/>
    </source>
</evidence>
<evidence type="ECO:0000259" key="11">
    <source>
        <dbReference type="PROSITE" id="PS50972"/>
    </source>
</evidence>
<evidence type="ECO:0000313" key="13">
    <source>
        <dbReference type="Proteomes" id="UP000617426"/>
    </source>
</evidence>
<dbReference type="NCBIfam" id="TIGR01496">
    <property type="entry name" value="DHPS"/>
    <property type="match status" value="1"/>
</dbReference>
<dbReference type="GO" id="GO:0046654">
    <property type="term" value="P:tetrahydrofolate biosynthetic process"/>
    <property type="evidence" value="ECO:0007669"/>
    <property type="project" value="TreeGrafter"/>
</dbReference>
<proteinExistence type="inferred from homology"/>
<dbReference type="Proteomes" id="UP000617426">
    <property type="component" value="Unassembled WGS sequence"/>
</dbReference>
<feature type="domain" description="Pterin-binding" evidence="11">
    <location>
        <begin position="19"/>
        <end position="274"/>
    </location>
</feature>
<keyword evidence="8 10" id="KW-0460">Magnesium</keyword>
<evidence type="ECO:0000256" key="6">
    <source>
        <dbReference type="ARBA" id="ARBA00022679"/>
    </source>
</evidence>
<evidence type="ECO:0000256" key="9">
    <source>
        <dbReference type="ARBA" id="ARBA00022909"/>
    </source>
</evidence>
<evidence type="ECO:0000256" key="2">
    <source>
        <dbReference type="ARBA" id="ARBA00001946"/>
    </source>
</evidence>
<dbReference type="PANTHER" id="PTHR20941">
    <property type="entry name" value="FOLATE SYNTHESIS PROTEINS"/>
    <property type="match status" value="1"/>
</dbReference>
<dbReference type="PROSITE" id="PS00793">
    <property type="entry name" value="DHPS_2"/>
    <property type="match status" value="1"/>
</dbReference>
<dbReference type="EC" id="2.5.1.15" evidence="5 10"/>
<dbReference type="PROSITE" id="PS50972">
    <property type="entry name" value="PTERIN_BINDING"/>
    <property type="match status" value="1"/>
</dbReference>
<dbReference type="InterPro" id="IPR006390">
    <property type="entry name" value="DHP_synth_dom"/>
</dbReference>
<dbReference type="InterPro" id="IPR000489">
    <property type="entry name" value="Pterin-binding_dom"/>
</dbReference>
<dbReference type="InterPro" id="IPR045031">
    <property type="entry name" value="DHP_synth-like"/>
</dbReference>
<dbReference type="AlphaFoldDB" id="A0A923IYU3"/>
<dbReference type="PANTHER" id="PTHR20941:SF1">
    <property type="entry name" value="FOLIC ACID SYNTHESIS PROTEIN FOL1"/>
    <property type="match status" value="1"/>
</dbReference>
<dbReference type="GO" id="GO:0004156">
    <property type="term" value="F:dihydropteroate synthase activity"/>
    <property type="evidence" value="ECO:0007669"/>
    <property type="project" value="UniProtKB-EC"/>
</dbReference>
<protein>
    <recommendedName>
        <fullName evidence="5 10">Dihydropteroate synthase</fullName>
        <shortName evidence="10">DHPS</shortName>
        <ecNumber evidence="5 10">2.5.1.15</ecNumber>
    </recommendedName>
    <alternativeName>
        <fullName evidence="10">Dihydropteroate pyrophosphorylase</fullName>
    </alternativeName>
</protein>
<name>A0A923IYU3_9ACTO</name>
<keyword evidence="6 10" id="KW-0808">Transferase</keyword>
<reference evidence="12" key="1">
    <citation type="submission" date="2020-08" db="EMBL/GenBank/DDBJ databases">
        <title>Sequencing the genomes of 1000 actinobacteria strains.</title>
        <authorList>
            <person name="Klenk H.-P."/>
        </authorList>
    </citation>
    <scope>NUCLEOTIDE SEQUENCE</scope>
    <source>
        <strain evidence="12">DSM 10695</strain>
    </source>
</reference>
<evidence type="ECO:0000256" key="7">
    <source>
        <dbReference type="ARBA" id="ARBA00022723"/>
    </source>
</evidence>
<sequence>MRIGGPRLPSGLVLPEDRTLIMGILNVTPDSFSDGGRFSTVEAALAHARGMIAEGARIVDVGGESTRPGSTRIDADEEWARIGTVVAELAAEGVVVSVDTLHASTARRAADVGAAIINDVSGGRWDPDMFDVVADSDCACIVQHFRALPGPEEDFDYGDDLMGALSERLSVQVEDALSRGIDEERIVIDPGLGFSLTDAQCAEILDNLGRLKDLGYPVLIGASRKRFVKAMGGDRDERTAEITVKCARAGIWAVRVHEIVGNARAAREGNGDLG</sequence>
<keyword evidence="7 10" id="KW-0479">Metal-binding</keyword>
<dbReference type="GO" id="GO:0046656">
    <property type="term" value="P:folic acid biosynthetic process"/>
    <property type="evidence" value="ECO:0007669"/>
    <property type="project" value="UniProtKB-KW"/>
</dbReference>